<feature type="chain" id="PRO_5012556943" description="Thiol:disulfide interchange protein DsbD N-terminal domain-containing protein" evidence="1">
    <location>
        <begin position="25"/>
        <end position="270"/>
    </location>
</feature>
<organism evidence="3 4">
    <name type="scientific">Ruegeria arenilitoris</name>
    <dbReference type="NCBI Taxonomy" id="1173585"/>
    <lineage>
        <taxon>Bacteria</taxon>
        <taxon>Pseudomonadati</taxon>
        <taxon>Pseudomonadota</taxon>
        <taxon>Alphaproteobacteria</taxon>
        <taxon>Rhodobacterales</taxon>
        <taxon>Roseobacteraceae</taxon>
        <taxon>Ruegeria</taxon>
    </lineage>
</organism>
<proteinExistence type="predicted"/>
<dbReference type="AlphaFoldDB" id="A0A238KH81"/>
<dbReference type="EMBL" id="FXYG01000002">
    <property type="protein sequence ID" value="SMX41462.1"/>
    <property type="molecule type" value="Genomic_DNA"/>
</dbReference>
<evidence type="ECO:0000256" key="1">
    <source>
        <dbReference type="SAM" id="SignalP"/>
    </source>
</evidence>
<dbReference type="OrthoDB" id="9811036at2"/>
<keyword evidence="4" id="KW-1185">Reference proteome</keyword>
<gene>
    <name evidence="3" type="ORF">RUA8715_02033</name>
</gene>
<feature type="domain" description="Thiol:disulfide interchange protein DsbD N-terminal" evidence="2">
    <location>
        <begin position="47"/>
        <end position="145"/>
    </location>
</feature>
<feature type="signal peptide" evidence="1">
    <location>
        <begin position="1"/>
        <end position="24"/>
    </location>
</feature>
<evidence type="ECO:0000259" key="2">
    <source>
        <dbReference type="Pfam" id="PF11412"/>
    </source>
</evidence>
<evidence type="ECO:0000313" key="4">
    <source>
        <dbReference type="Proteomes" id="UP000202485"/>
    </source>
</evidence>
<dbReference type="InterPro" id="IPR028250">
    <property type="entry name" value="DsbDN"/>
</dbReference>
<keyword evidence="1" id="KW-0732">Signal</keyword>
<name>A0A238KH81_9RHOB</name>
<dbReference type="RefSeq" id="WP_093963537.1">
    <property type="nucleotide sequence ID" value="NZ_FXYG01000002.1"/>
</dbReference>
<dbReference type="Proteomes" id="UP000202485">
    <property type="component" value="Unassembled WGS sequence"/>
</dbReference>
<protein>
    <recommendedName>
        <fullName evidence="2">Thiol:disulfide interchange protein DsbD N-terminal domain-containing protein</fullName>
    </recommendedName>
</protein>
<dbReference type="Pfam" id="PF11412">
    <property type="entry name" value="DsbD_N"/>
    <property type="match status" value="1"/>
</dbReference>
<reference evidence="4" key="1">
    <citation type="submission" date="2017-05" db="EMBL/GenBank/DDBJ databases">
        <authorList>
            <person name="Rodrigo-Torres L."/>
            <person name="Arahal R. D."/>
            <person name="Lucena T."/>
        </authorList>
    </citation>
    <scope>NUCLEOTIDE SEQUENCE [LARGE SCALE GENOMIC DNA]</scope>
    <source>
        <strain evidence="4">CECT 8715</strain>
    </source>
</reference>
<evidence type="ECO:0000313" key="3">
    <source>
        <dbReference type="EMBL" id="SMX41462.1"/>
    </source>
</evidence>
<sequence>MRSLFKPVLTVVSACLALSAPAQGQSIDSIVRLDVIDGGQSEDGTYLTAIRLDLEPGWKTYWRAPGDAGIPPEFDWRRSGNVGAVAITWPTPHVFDQNGLKSIGYDTQLVLPVRITPKDASKPVRLRGEVDLGVCKDVCIPASLKFDHELDAGAARNPAIAAALAQRPFSAREAGVTGAACRLSPTADGLQVQVQIDMPSAGGAELAVIEPGNPDLWASQTETRRQGNRLTATSEVISPDGQPFALDRSAVRITVLGTKHAVDILGCSAG</sequence>
<accession>A0A238KH81</accession>